<evidence type="ECO:0000256" key="2">
    <source>
        <dbReference type="SAM" id="SignalP"/>
    </source>
</evidence>
<evidence type="ECO:0000256" key="1">
    <source>
        <dbReference type="SAM" id="MobiDB-lite"/>
    </source>
</evidence>
<sequence length="455" mass="48196">MRSKKKPVIAAAAAMTVVAITGSAVGCAETADATTRKITGTLSDGSTYLFEVPANWNGTVLLYSHGYNPGPSNPAKNAGSAEVNEKLLADGYALAGGSYPGVGWQTPNALGDQIATLDQFAAQVAAPRRVIAWGESMGGEITSLLAERYPDKIDGAIAMCPAVAGTVPWFNTYLDGAFTLRTLLDPDGTVPLVNITDVASTQSYWTQLVENAQKTAEGRARLALAAAFTTLPTWSQPGTSEPAGTDHAAHERNQYYSLSTTFTLFQAAVRADMESKVGGAFSWNTGADYRELFSGLGQGAKAEVDALYKQAGLSIEDDLGALQAAPRIEPSDPQAIAKMNEYAPTGSPRMPILTVHTTGDDAVFPSLESPYAAKVRTNGDTALLRQTYVSAPGHCNFTTDEVVASIKTMDQRLSSGAWPSTSPEDMNKRAADNGTDSSHFVEFQPDPLPRPELYP</sequence>
<feature type="region of interest" description="Disordered" evidence="1">
    <location>
        <begin position="414"/>
        <end position="455"/>
    </location>
</feature>
<proteinExistence type="predicted"/>
<keyword evidence="5" id="KW-1185">Reference proteome</keyword>
<keyword evidence="4" id="KW-0378">Hydrolase</keyword>
<evidence type="ECO:0000313" key="4">
    <source>
        <dbReference type="EMBL" id="GGN99552.1"/>
    </source>
</evidence>
<feature type="chain" id="PRO_5046023318" evidence="2">
    <location>
        <begin position="27"/>
        <end position="455"/>
    </location>
</feature>
<dbReference type="InterPro" id="IPR022742">
    <property type="entry name" value="Hydrolase_4"/>
</dbReference>
<dbReference type="Proteomes" id="UP000658127">
    <property type="component" value="Unassembled WGS sequence"/>
</dbReference>
<dbReference type="GO" id="GO:0016787">
    <property type="term" value="F:hydrolase activity"/>
    <property type="evidence" value="ECO:0007669"/>
    <property type="project" value="UniProtKB-KW"/>
</dbReference>
<feature type="compositionally biased region" description="Polar residues" evidence="1">
    <location>
        <begin position="414"/>
        <end position="424"/>
    </location>
</feature>
<comment type="caution">
    <text evidence="4">The sequence shown here is derived from an EMBL/GenBank/DDBJ whole genome shotgun (WGS) entry which is preliminary data.</text>
</comment>
<evidence type="ECO:0000313" key="5">
    <source>
        <dbReference type="Proteomes" id="UP000658127"/>
    </source>
</evidence>
<protein>
    <submittedName>
        <fullName evidence="4">Alpha/beta hydrolase</fullName>
    </submittedName>
</protein>
<dbReference type="PROSITE" id="PS51257">
    <property type="entry name" value="PROKAR_LIPOPROTEIN"/>
    <property type="match status" value="1"/>
</dbReference>
<keyword evidence="2" id="KW-0732">Signal</keyword>
<gene>
    <name evidence="4" type="ORF">GCM10011610_67590</name>
</gene>
<dbReference type="Pfam" id="PF12146">
    <property type="entry name" value="Hydrolase_4"/>
    <property type="match status" value="1"/>
</dbReference>
<dbReference type="InterPro" id="IPR029058">
    <property type="entry name" value="AB_hydrolase_fold"/>
</dbReference>
<name>A0ABQ2L1F7_9NOCA</name>
<dbReference type="EMBL" id="BMNE01000013">
    <property type="protein sequence ID" value="GGN99552.1"/>
    <property type="molecule type" value="Genomic_DNA"/>
</dbReference>
<feature type="signal peptide" evidence="2">
    <location>
        <begin position="1"/>
        <end position="26"/>
    </location>
</feature>
<organism evidence="4 5">
    <name type="scientific">Nocardia rhizosphaerihabitans</name>
    <dbReference type="NCBI Taxonomy" id="1691570"/>
    <lineage>
        <taxon>Bacteria</taxon>
        <taxon>Bacillati</taxon>
        <taxon>Actinomycetota</taxon>
        <taxon>Actinomycetes</taxon>
        <taxon>Mycobacteriales</taxon>
        <taxon>Nocardiaceae</taxon>
        <taxon>Nocardia</taxon>
    </lineage>
</organism>
<dbReference type="Gene3D" id="3.40.50.1820">
    <property type="entry name" value="alpha/beta hydrolase"/>
    <property type="match status" value="1"/>
</dbReference>
<evidence type="ECO:0000259" key="3">
    <source>
        <dbReference type="Pfam" id="PF12146"/>
    </source>
</evidence>
<dbReference type="SUPFAM" id="SSF53474">
    <property type="entry name" value="alpha/beta-Hydrolases"/>
    <property type="match status" value="1"/>
</dbReference>
<reference evidence="5" key="1">
    <citation type="journal article" date="2019" name="Int. J. Syst. Evol. Microbiol.">
        <title>The Global Catalogue of Microorganisms (GCM) 10K type strain sequencing project: providing services to taxonomists for standard genome sequencing and annotation.</title>
        <authorList>
            <consortium name="The Broad Institute Genomics Platform"/>
            <consortium name="The Broad Institute Genome Sequencing Center for Infectious Disease"/>
            <person name="Wu L."/>
            <person name="Ma J."/>
        </authorList>
    </citation>
    <scope>NUCLEOTIDE SEQUENCE [LARGE SCALE GENOMIC DNA]</scope>
    <source>
        <strain evidence="5">CGMCC 4.7329</strain>
    </source>
</reference>
<feature type="domain" description="Serine aminopeptidase S33" evidence="3">
    <location>
        <begin position="112"/>
        <end position="222"/>
    </location>
</feature>
<accession>A0ABQ2L1F7</accession>
<feature type="compositionally biased region" description="Pro residues" evidence="1">
    <location>
        <begin position="446"/>
        <end position="455"/>
    </location>
</feature>